<dbReference type="CDD" id="cd15482">
    <property type="entry name" value="Sialidase_non-viral"/>
    <property type="match status" value="1"/>
</dbReference>
<dbReference type="EMBL" id="CP034562">
    <property type="protein sequence ID" value="AZQ62046.1"/>
    <property type="molecule type" value="Genomic_DNA"/>
</dbReference>
<accession>A0A3Q9FQ84</accession>
<keyword evidence="4" id="KW-1185">Reference proteome</keyword>
<sequence>MNPMFKSIIILLLFATLLPTYAQKKSKKKSKSAKQSSRILDFNQHQNLDSTSLFKNIPFRNVGPTVMSGRVTDIEGNPNNPSEFFVAYASSGLWYSNSNGIDFKPLFQNEAAMTIGDIAVDWNDETSTIWIGTGENNSSRSSYAGAGLFKSNDNGITWSPSGLEKTQHISRIVLHPTHKDTLWVASIGNLYTKDTERGVFKSTDAGKTWKKTLFISDSTGIIDLIIDPKNPKILYASAWERTRKAWDFKGSGAESGIYKSKDGGENWKRITTDKSGFPTSNGVGRIGLTISNSNSSTLYAFLDNQEHRESKEDAKTIRLTKQILLSMPSADFDLLADDDINAFLDKYKFPKQYTAKSIKEDIKNKKYTPKSLVEYLGDAGDNLFNTPVKGAEIYRSDDAGKTWVKTHDKPLDRVVYSFGYYFGNIRIDPTNDNNLYILGVPFLKSEDAGKTWIDKGAENVHVDHHALWINPKNPNHFILGNDGGVNITYDDGQTYFKANSIPVGQFYSVNVDMEKPYNIYGGMQDNGVWVGSSKTEINREWQNSGKTDFQTIMGGDGMQVGIDLRDNKTIYTGYQFGNYYRINRLTGNSKYITPTHNLDEKPLRWNWQSPIHVSIHNSDIIYFGANRFYRSFDKGENFEVLSDDLTYNNKQGNVPFSTLTSISESPLSFGLIYTGSDDGRINRSSDVGEHWEDISRGLPKNLWVSRVIASMHKKERVYVSLNGYRNDDFNHYLYVSDDLGENWSEIGKGLPKEAINVIKEDPKNTDIIYIGTDQGLYISFNKGIDFSILGSLPNVAIHDLVIHPRDNEIIVGTHGRSIYVGQLNEVQKLNNNTLNEELVLFDMDDVMYNEKWGMIEGYFEWGKPYEKSIDIPVFTNNDNNAIIEIMFNDVIVKKISIDLTKGINYVPYNLSVDNSSKLDYGNKIGSDYIFPETDNNISYLIDGEYVVKIAVGSAIKEMKLIINKKEAPKGRVKTKKIP</sequence>
<dbReference type="AlphaFoldDB" id="A0A3Q9FQ84"/>
<dbReference type="Pfam" id="PF15902">
    <property type="entry name" value="Sortilin-Vps10"/>
    <property type="match status" value="1"/>
</dbReference>
<gene>
    <name evidence="3" type="ORF">EI427_07270</name>
</gene>
<dbReference type="SUPFAM" id="SSF110296">
    <property type="entry name" value="Oligoxyloglucan reducing end-specific cellobiohydrolase"/>
    <property type="match status" value="2"/>
</dbReference>
<dbReference type="InterPro" id="IPR031778">
    <property type="entry name" value="Sortilin_N"/>
</dbReference>
<dbReference type="GO" id="GO:0016787">
    <property type="term" value="F:hydrolase activity"/>
    <property type="evidence" value="ECO:0007669"/>
    <property type="project" value="UniProtKB-KW"/>
</dbReference>
<protein>
    <submittedName>
        <fullName evidence="3">Glycosyl hydrolase</fullName>
    </submittedName>
</protein>
<dbReference type="OrthoDB" id="9757809at2"/>
<evidence type="ECO:0000256" key="1">
    <source>
        <dbReference type="ARBA" id="ARBA00022737"/>
    </source>
</evidence>
<reference evidence="3 4" key="1">
    <citation type="submission" date="2018-12" db="EMBL/GenBank/DDBJ databases">
        <title>Flammeovirga pectinis sp. nov., isolated from the gut of the Korean scallop, Patinopecten yessoensis.</title>
        <authorList>
            <person name="Bae J.-W."/>
            <person name="Jeong Y.-S."/>
            <person name="Kang W."/>
        </authorList>
    </citation>
    <scope>NUCLEOTIDE SEQUENCE [LARGE SCALE GENOMIC DNA]</scope>
    <source>
        <strain evidence="3 4">L12M1</strain>
    </source>
</reference>
<evidence type="ECO:0000313" key="3">
    <source>
        <dbReference type="EMBL" id="AZQ62046.1"/>
    </source>
</evidence>
<feature type="domain" description="Sortilin N-terminal" evidence="2">
    <location>
        <begin position="148"/>
        <end position="297"/>
    </location>
</feature>
<dbReference type="InterPro" id="IPR050310">
    <property type="entry name" value="VPS10-sortilin"/>
</dbReference>
<name>A0A3Q9FQ84_9BACT</name>
<dbReference type="Gene3D" id="2.130.10.10">
    <property type="entry name" value="YVTN repeat-like/Quinoprotein amine dehydrogenase"/>
    <property type="match status" value="4"/>
</dbReference>
<organism evidence="3 4">
    <name type="scientific">Flammeovirga pectinis</name>
    <dbReference type="NCBI Taxonomy" id="2494373"/>
    <lineage>
        <taxon>Bacteria</taxon>
        <taxon>Pseudomonadati</taxon>
        <taxon>Bacteroidota</taxon>
        <taxon>Cytophagia</taxon>
        <taxon>Cytophagales</taxon>
        <taxon>Flammeovirgaceae</taxon>
        <taxon>Flammeovirga</taxon>
    </lineage>
</organism>
<evidence type="ECO:0000313" key="4">
    <source>
        <dbReference type="Proteomes" id="UP000267268"/>
    </source>
</evidence>
<keyword evidence="1" id="KW-0677">Repeat</keyword>
<dbReference type="PANTHER" id="PTHR12106:SF27">
    <property type="entry name" value="SORTILIN-RELATED RECEPTOR"/>
    <property type="match status" value="1"/>
</dbReference>
<dbReference type="Proteomes" id="UP000267268">
    <property type="component" value="Chromosome 1"/>
</dbReference>
<keyword evidence="3" id="KW-0378">Hydrolase</keyword>
<dbReference type="PANTHER" id="PTHR12106">
    <property type="entry name" value="SORTILIN RELATED"/>
    <property type="match status" value="1"/>
</dbReference>
<dbReference type="KEGG" id="fll:EI427_07270"/>
<dbReference type="InterPro" id="IPR015943">
    <property type="entry name" value="WD40/YVTN_repeat-like_dom_sf"/>
</dbReference>
<evidence type="ECO:0000259" key="2">
    <source>
        <dbReference type="Pfam" id="PF15902"/>
    </source>
</evidence>
<proteinExistence type="predicted"/>